<dbReference type="GO" id="GO:0003677">
    <property type="term" value="F:DNA binding"/>
    <property type="evidence" value="ECO:0007669"/>
    <property type="project" value="InterPro"/>
</dbReference>
<dbReference type="Pfam" id="PF13401">
    <property type="entry name" value="AAA_22"/>
    <property type="match status" value="1"/>
</dbReference>
<dbReference type="STRING" id="1641165.XM38_19310"/>
<organism evidence="2 3">
    <name type="scientific">Halomicronema hongdechloris C2206</name>
    <dbReference type="NCBI Taxonomy" id="1641165"/>
    <lineage>
        <taxon>Bacteria</taxon>
        <taxon>Bacillati</taxon>
        <taxon>Cyanobacteriota</taxon>
        <taxon>Cyanophyceae</taxon>
        <taxon>Nodosilineales</taxon>
        <taxon>Nodosilineaceae</taxon>
        <taxon>Halomicronema</taxon>
    </lineage>
</organism>
<accession>A0A1Z3HH02</accession>
<keyword evidence="3" id="KW-1185">Reference proteome</keyword>
<dbReference type="InterPro" id="IPR027417">
    <property type="entry name" value="P-loop_NTPase"/>
</dbReference>
<dbReference type="OrthoDB" id="525952at2"/>
<dbReference type="KEGG" id="hhg:XM38_004980"/>
<dbReference type="PRINTS" id="PR00364">
    <property type="entry name" value="DISEASERSIST"/>
</dbReference>
<sequence>MPRSVRVHPDHRQMVALALERNGFLTQGDLAAHLEIALSTVSNFFRGINVSVAKFEEISAALGLEARELIQAQTASQPARTDAGMPMTFYAYDEGWVGRQEVIAELGPQVRGSCRLLMITGIAGVGKTALAERLSLELAGFGAPLRDPFDAQDQTLDFGSFAARLLEKLGQVVTPCDRTAIPQLMARLVQALQHQPRLLLIDSLEELLQGNEQDGWSEFKDEVFLQFFQRVLTAEEFQSRIILTSQELPTQLLSLGTRYQNFWTTHLLTGLSASEQLALFEKTGLDVRPDAAGRSYLVRMGQAYEGHPLALRVIAGEIGSRPFFGDVVAYWNRYGHEIEAVEVVIAAAAAGQAVGAEDKWRLDRFTRTLRRNVRQRLEQTFQRLRQDAKFAYILLCEASVYRCAVPEDWWLSHLDYWDCDQETGGLALDALRDRFLVEEAIESGQYTLRQHNLIRSVSLDHLQRLDEIW</sequence>
<dbReference type="SMART" id="SM00530">
    <property type="entry name" value="HTH_XRE"/>
    <property type="match status" value="1"/>
</dbReference>
<evidence type="ECO:0000313" key="2">
    <source>
        <dbReference type="EMBL" id="ASC69571.1"/>
    </source>
</evidence>
<protein>
    <recommendedName>
        <fullName evidence="1">HTH cro/C1-type domain-containing protein</fullName>
    </recommendedName>
</protein>
<dbReference type="InterPro" id="IPR001387">
    <property type="entry name" value="Cro/C1-type_HTH"/>
</dbReference>
<dbReference type="InterPro" id="IPR010982">
    <property type="entry name" value="Lambda_DNA-bd_dom_sf"/>
</dbReference>
<dbReference type="AlphaFoldDB" id="A0A1Z3HH02"/>
<dbReference type="CDD" id="cd00093">
    <property type="entry name" value="HTH_XRE"/>
    <property type="match status" value="1"/>
</dbReference>
<evidence type="ECO:0000313" key="3">
    <source>
        <dbReference type="Proteomes" id="UP000191901"/>
    </source>
</evidence>
<reference evidence="2 3" key="1">
    <citation type="journal article" date="2016" name="Biochim. Biophys. Acta">
        <title>Characterization of red-shifted phycobilisomes isolated from the chlorophyll f-containing cyanobacterium Halomicronema hongdechloris.</title>
        <authorList>
            <person name="Li Y."/>
            <person name="Lin Y."/>
            <person name="Garvey C.J."/>
            <person name="Birch D."/>
            <person name="Corkery R.W."/>
            <person name="Loughlin P.C."/>
            <person name="Scheer H."/>
            <person name="Willows R.D."/>
            <person name="Chen M."/>
        </authorList>
    </citation>
    <scope>NUCLEOTIDE SEQUENCE [LARGE SCALE GENOMIC DNA]</scope>
    <source>
        <strain evidence="2 3">C2206</strain>
    </source>
</reference>
<dbReference type="PANTHER" id="PTHR47691:SF3">
    <property type="entry name" value="HTH-TYPE TRANSCRIPTIONAL REGULATOR RV0890C-RELATED"/>
    <property type="match status" value="1"/>
</dbReference>
<evidence type="ECO:0000259" key="1">
    <source>
        <dbReference type="PROSITE" id="PS50943"/>
    </source>
</evidence>
<proteinExistence type="predicted"/>
<dbReference type="RefSeq" id="WP_137454992.1">
    <property type="nucleotide sequence ID" value="NZ_CP021983.2"/>
</dbReference>
<dbReference type="GO" id="GO:0016887">
    <property type="term" value="F:ATP hydrolysis activity"/>
    <property type="evidence" value="ECO:0007669"/>
    <property type="project" value="InterPro"/>
</dbReference>
<dbReference type="PROSITE" id="PS50943">
    <property type="entry name" value="HTH_CROC1"/>
    <property type="match status" value="1"/>
</dbReference>
<feature type="domain" description="HTH cro/C1-type" evidence="1">
    <location>
        <begin position="25"/>
        <end position="69"/>
    </location>
</feature>
<dbReference type="PANTHER" id="PTHR47691">
    <property type="entry name" value="REGULATOR-RELATED"/>
    <property type="match status" value="1"/>
</dbReference>
<dbReference type="InterPro" id="IPR049945">
    <property type="entry name" value="AAA_22"/>
</dbReference>
<dbReference type="Gene3D" id="3.40.50.300">
    <property type="entry name" value="P-loop containing nucleotide triphosphate hydrolases"/>
    <property type="match status" value="1"/>
</dbReference>
<gene>
    <name evidence="2" type="ORF">XM38_004980</name>
</gene>
<dbReference type="SUPFAM" id="SSF47413">
    <property type="entry name" value="lambda repressor-like DNA-binding domains"/>
    <property type="match status" value="1"/>
</dbReference>
<name>A0A1Z3HH02_9CYAN</name>
<dbReference type="SUPFAM" id="SSF52540">
    <property type="entry name" value="P-loop containing nucleoside triphosphate hydrolases"/>
    <property type="match status" value="1"/>
</dbReference>
<dbReference type="Proteomes" id="UP000191901">
    <property type="component" value="Chromosome"/>
</dbReference>
<dbReference type="EMBL" id="CP021983">
    <property type="protein sequence ID" value="ASC69571.1"/>
    <property type="molecule type" value="Genomic_DNA"/>
</dbReference>